<evidence type="ECO:0000313" key="1">
    <source>
        <dbReference type="EMBL" id="KAH3726750.1"/>
    </source>
</evidence>
<dbReference type="EMBL" id="JAIWYP010000012">
    <property type="protein sequence ID" value="KAH3726750.1"/>
    <property type="molecule type" value="Genomic_DNA"/>
</dbReference>
<proteinExistence type="predicted"/>
<dbReference type="AlphaFoldDB" id="A0A9D4CK04"/>
<name>A0A9D4CK04_DREPO</name>
<comment type="caution">
    <text evidence="1">The sequence shown here is derived from an EMBL/GenBank/DDBJ whole genome shotgun (WGS) entry which is preliminary data.</text>
</comment>
<accession>A0A9D4CK04</accession>
<keyword evidence="2" id="KW-1185">Reference proteome</keyword>
<reference evidence="1" key="1">
    <citation type="journal article" date="2019" name="bioRxiv">
        <title>The Genome of the Zebra Mussel, Dreissena polymorpha: A Resource for Invasive Species Research.</title>
        <authorList>
            <person name="McCartney M.A."/>
            <person name="Auch B."/>
            <person name="Kono T."/>
            <person name="Mallez S."/>
            <person name="Zhang Y."/>
            <person name="Obille A."/>
            <person name="Becker A."/>
            <person name="Abrahante J.E."/>
            <person name="Garbe J."/>
            <person name="Badalamenti J.P."/>
            <person name="Herman A."/>
            <person name="Mangelson H."/>
            <person name="Liachko I."/>
            <person name="Sullivan S."/>
            <person name="Sone E.D."/>
            <person name="Koren S."/>
            <person name="Silverstein K.A.T."/>
            <person name="Beckman K.B."/>
            <person name="Gohl D.M."/>
        </authorList>
    </citation>
    <scope>NUCLEOTIDE SEQUENCE</scope>
    <source>
        <strain evidence="1">Duluth1</strain>
        <tissue evidence="1">Whole animal</tissue>
    </source>
</reference>
<gene>
    <name evidence="1" type="ORF">DPMN_052619</name>
</gene>
<organism evidence="1 2">
    <name type="scientific">Dreissena polymorpha</name>
    <name type="common">Zebra mussel</name>
    <name type="synonym">Mytilus polymorpha</name>
    <dbReference type="NCBI Taxonomy" id="45954"/>
    <lineage>
        <taxon>Eukaryota</taxon>
        <taxon>Metazoa</taxon>
        <taxon>Spiralia</taxon>
        <taxon>Lophotrochozoa</taxon>
        <taxon>Mollusca</taxon>
        <taxon>Bivalvia</taxon>
        <taxon>Autobranchia</taxon>
        <taxon>Heteroconchia</taxon>
        <taxon>Euheterodonta</taxon>
        <taxon>Imparidentia</taxon>
        <taxon>Neoheterodontei</taxon>
        <taxon>Myida</taxon>
        <taxon>Dreissenoidea</taxon>
        <taxon>Dreissenidae</taxon>
        <taxon>Dreissena</taxon>
    </lineage>
</organism>
<sequence length="71" mass="7797">MPMGTPINGSQMQSVRQNRHTRTCAVILLCSTDTGGTDGGTTQYSESWLTGWKEITRRNEGTTLLISSYLS</sequence>
<protein>
    <submittedName>
        <fullName evidence="1">Uncharacterized protein</fullName>
    </submittedName>
</protein>
<reference evidence="1" key="2">
    <citation type="submission" date="2020-11" db="EMBL/GenBank/DDBJ databases">
        <authorList>
            <person name="McCartney M.A."/>
            <person name="Auch B."/>
            <person name="Kono T."/>
            <person name="Mallez S."/>
            <person name="Becker A."/>
            <person name="Gohl D.M."/>
            <person name="Silverstein K.A.T."/>
            <person name="Koren S."/>
            <person name="Bechman K.B."/>
            <person name="Herman A."/>
            <person name="Abrahante J.E."/>
            <person name="Garbe J."/>
        </authorList>
    </citation>
    <scope>NUCLEOTIDE SEQUENCE</scope>
    <source>
        <strain evidence="1">Duluth1</strain>
        <tissue evidence="1">Whole animal</tissue>
    </source>
</reference>
<evidence type="ECO:0000313" key="2">
    <source>
        <dbReference type="Proteomes" id="UP000828390"/>
    </source>
</evidence>
<dbReference type="Proteomes" id="UP000828390">
    <property type="component" value="Unassembled WGS sequence"/>
</dbReference>